<comment type="caution">
    <text evidence="1">The sequence shown here is derived from an EMBL/GenBank/DDBJ whole genome shotgun (WGS) entry which is preliminary data.</text>
</comment>
<gene>
    <name evidence="1" type="ORF">S06H3_05701</name>
</gene>
<sequence length="103" mass="11827">PLTYRGRHLKIGIVLVAREELAKRFDYKPHLKTGKGKLKYNDILFVGGRGKNSKLAEKVAIKLRKESFCEQIGGASIFCFYPERGVKIKGVCYAFKRKNIFIY</sequence>
<organism evidence="1">
    <name type="scientific">marine sediment metagenome</name>
    <dbReference type="NCBI Taxonomy" id="412755"/>
    <lineage>
        <taxon>unclassified sequences</taxon>
        <taxon>metagenomes</taxon>
        <taxon>ecological metagenomes</taxon>
    </lineage>
</organism>
<accession>X1KIV6</accession>
<evidence type="ECO:0000313" key="1">
    <source>
        <dbReference type="EMBL" id="GAH90084.1"/>
    </source>
</evidence>
<name>X1KIV6_9ZZZZ</name>
<protein>
    <submittedName>
        <fullName evidence="1">Uncharacterized protein</fullName>
    </submittedName>
</protein>
<proteinExistence type="predicted"/>
<dbReference type="AlphaFoldDB" id="X1KIV6"/>
<dbReference type="EMBL" id="BARV01002142">
    <property type="protein sequence ID" value="GAH90084.1"/>
    <property type="molecule type" value="Genomic_DNA"/>
</dbReference>
<feature type="non-terminal residue" evidence="1">
    <location>
        <position position="1"/>
    </location>
</feature>
<reference evidence="1" key="1">
    <citation type="journal article" date="2014" name="Front. Microbiol.">
        <title>High frequency of phylogenetically diverse reductive dehalogenase-homologous genes in deep subseafloor sedimentary metagenomes.</title>
        <authorList>
            <person name="Kawai M."/>
            <person name="Futagami T."/>
            <person name="Toyoda A."/>
            <person name="Takaki Y."/>
            <person name="Nishi S."/>
            <person name="Hori S."/>
            <person name="Arai W."/>
            <person name="Tsubouchi T."/>
            <person name="Morono Y."/>
            <person name="Uchiyama I."/>
            <person name="Ito T."/>
            <person name="Fujiyama A."/>
            <person name="Inagaki F."/>
            <person name="Takami H."/>
        </authorList>
    </citation>
    <scope>NUCLEOTIDE SEQUENCE</scope>
    <source>
        <strain evidence="1">Expedition CK06-06</strain>
    </source>
</reference>